<keyword evidence="2" id="KW-0472">Membrane</keyword>
<dbReference type="AlphaFoldDB" id="A9P2A2"/>
<feature type="signal peptide" evidence="3">
    <location>
        <begin position="1"/>
        <end position="26"/>
    </location>
</feature>
<feature type="region of interest" description="Disordered" evidence="1">
    <location>
        <begin position="98"/>
        <end position="125"/>
    </location>
</feature>
<protein>
    <submittedName>
        <fullName evidence="4">Uncharacterized protein</fullName>
    </submittedName>
</protein>
<accession>A9P2A2</accession>
<sequence>MMKAPAWRLLGIISTLSFLWIVSVSGAYDRMGAFQSENRKSLDFHSWSLGSLNNSLSSPCEICGNNGSCKLFQSSVSCLENGCCNRGHIVEAKNFKRRDDQEAEGADPDNEVADPDNVTEANGKLRRPRSHRHWIAHLLPTISIVLVVVTVVAVAICCYVHITRPDLFQERRSVALQENNDA</sequence>
<evidence type="ECO:0000313" key="4">
    <source>
        <dbReference type="EMBL" id="ABK27013.1"/>
    </source>
</evidence>
<dbReference type="EMBL" id="EF087780">
    <property type="protein sequence ID" value="ABK27013.1"/>
    <property type="molecule type" value="mRNA"/>
</dbReference>
<feature type="compositionally biased region" description="Acidic residues" evidence="1">
    <location>
        <begin position="101"/>
        <end position="114"/>
    </location>
</feature>
<evidence type="ECO:0000256" key="1">
    <source>
        <dbReference type="SAM" id="MobiDB-lite"/>
    </source>
</evidence>
<feature type="transmembrane region" description="Helical" evidence="2">
    <location>
        <begin position="134"/>
        <end position="162"/>
    </location>
</feature>
<feature type="chain" id="PRO_5002739263" evidence="3">
    <location>
        <begin position="27"/>
        <end position="182"/>
    </location>
</feature>
<evidence type="ECO:0000256" key="3">
    <source>
        <dbReference type="SAM" id="SignalP"/>
    </source>
</evidence>
<reference evidence="4" key="1">
    <citation type="journal article" date="2008" name="BMC Genomics">
        <title>A conifer genomics resource of 200,000 spruce (Picea spp.) ESTs and 6,464 high-quality, sequence-finished full-length cDNAs for Sitka spruce (Picea sitchensis).</title>
        <authorList>
            <person name="Ralph S.G."/>
            <person name="Chun H.J."/>
            <person name="Kolosova N."/>
            <person name="Cooper D."/>
            <person name="Oddy C."/>
            <person name="Ritland C.E."/>
            <person name="Kirkpatrick R."/>
            <person name="Moore R."/>
            <person name="Barber S."/>
            <person name="Holt R.A."/>
            <person name="Jones S.J."/>
            <person name="Marra M.A."/>
            <person name="Douglas C.J."/>
            <person name="Ritland K."/>
            <person name="Bohlmann J."/>
        </authorList>
    </citation>
    <scope>NUCLEOTIDE SEQUENCE</scope>
    <source>
        <tissue evidence="4">Green portion of the leader tissue</tissue>
    </source>
</reference>
<organism evidence="4">
    <name type="scientific">Picea sitchensis</name>
    <name type="common">Sitka spruce</name>
    <name type="synonym">Pinus sitchensis</name>
    <dbReference type="NCBI Taxonomy" id="3332"/>
    <lineage>
        <taxon>Eukaryota</taxon>
        <taxon>Viridiplantae</taxon>
        <taxon>Streptophyta</taxon>
        <taxon>Embryophyta</taxon>
        <taxon>Tracheophyta</taxon>
        <taxon>Spermatophyta</taxon>
        <taxon>Pinopsida</taxon>
        <taxon>Pinidae</taxon>
        <taxon>Conifers I</taxon>
        <taxon>Pinales</taxon>
        <taxon>Pinaceae</taxon>
        <taxon>Picea</taxon>
    </lineage>
</organism>
<evidence type="ECO:0000256" key="2">
    <source>
        <dbReference type="SAM" id="Phobius"/>
    </source>
</evidence>
<keyword evidence="2" id="KW-1133">Transmembrane helix</keyword>
<keyword evidence="3" id="KW-0732">Signal</keyword>
<proteinExistence type="evidence at transcript level"/>
<name>A9P2A2_PICSI</name>
<keyword evidence="2" id="KW-0812">Transmembrane</keyword>